<protein>
    <submittedName>
        <fullName evidence="1">Uncharacterized protein</fullName>
    </submittedName>
</protein>
<dbReference type="OrthoDB" id="1655367at2"/>
<keyword evidence="2" id="KW-1185">Reference proteome</keyword>
<organism evidence="1 2">
    <name type="scientific">Fictibacillus phosphorivorans</name>
    <dbReference type="NCBI Taxonomy" id="1221500"/>
    <lineage>
        <taxon>Bacteria</taxon>
        <taxon>Bacillati</taxon>
        <taxon>Bacillota</taxon>
        <taxon>Bacilli</taxon>
        <taxon>Bacillales</taxon>
        <taxon>Fictibacillaceae</taxon>
        <taxon>Fictibacillus</taxon>
    </lineage>
</organism>
<dbReference type="AlphaFoldDB" id="A0A165NWQ4"/>
<dbReference type="RefSeq" id="WP_066238429.1">
    <property type="nucleotide sequence ID" value="NZ_LRFC01000006.1"/>
</dbReference>
<accession>A0A165NWQ4</accession>
<evidence type="ECO:0000313" key="2">
    <source>
        <dbReference type="Proteomes" id="UP000076567"/>
    </source>
</evidence>
<sequence length="280" mass="32692">MNEFVYGYVDGEQVMIANTVEQVCAFIMKYKYESVKITNFFDELLIETSMGFIMYCRDQTYLANNLLPTLAPMQMGDTEIPEFVPYKEKEESNEMDDQEDSKWVQNELGNYLSFHIMIPYFNDQYPKYHVLKKSEHDEWVIGVFYKMIGEYVPLEDEGEEQLVFDTAEKAISYVDIELEDNRHSSLMKIKEAEIINTGGNCMVLLMSVSNGGNIRSIAISSDSIGAYEVEDPFEVDDMGEVTLWFTDSWKELEKKTSITFATECRQYFENHWNFEHVLKD</sequence>
<reference evidence="2" key="1">
    <citation type="submission" date="2016-01" db="EMBL/GenBank/DDBJ databases">
        <title>Draft genome of Chromobacterium sp. F49.</title>
        <authorList>
            <person name="Hong K.W."/>
        </authorList>
    </citation>
    <scope>NUCLEOTIDE SEQUENCE [LARGE SCALE GENOMIC DNA]</scope>
    <source>
        <strain evidence="2">P7IIIA</strain>
    </source>
</reference>
<name>A0A165NWQ4_9BACL</name>
<dbReference type="EMBL" id="LRFC01000006">
    <property type="protein sequence ID" value="KZE67975.1"/>
    <property type="molecule type" value="Genomic_DNA"/>
</dbReference>
<dbReference type="Proteomes" id="UP000076567">
    <property type="component" value="Unassembled WGS sequence"/>
</dbReference>
<comment type="caution">
    <text evidence="1">The sequence shown here is derived from an EMBL/GenBank/DDBJ whole genome shotgun (WGS) entry which is preliminary data.</text>
</comment>
<evidence type="ECO:0000313" key="1">
    <source>
        <dbReference type="EMBL" id="KZE67975.1"/>
    </source>
</evidence>
<gene>
    <name evidence="1" type="ORF">AWM68_17540</name>
</gene>
<proteinExistence type="predicted"/>